<dbReference type="InterPro" id="IPR040521">
    <property type="entry name" value="KDZ"/>
</dbReference>
<dbReference type="Pfam" id="PF18758">
    <property type="entry name" value="KDZ"/>
    <property type="match status" value="1"/>
</dbReference>
<feature type="compositionally biased region" description="Acidic residues" evidence="1">
    <location>
        <begin position="1031"/>
        <end position="1089"/>
    </location>
</feature>
<dbReference type="OrthoDB" id="2665372at2759"/>
<dbReference type="PANTHER" id="PTHR33096">
    <property type="entry name" value="CXC2 DOMAIN-CONTAINING PROTEIN"/>
    <property type="match status" value="1"/>
</dbReference>
<feature type="region of interest" description="Disordered" evidence="1">
    <location>
        <begin position="964"/>
        <end position="990"/>
    </location>
</feature>
<evidence type="ECO:0000313" key="2">
    <source>
        <dbReference type="EMBL" id="SCZ98149.1"/>
    </source>
</evidence>
<reference evidence="3" key="1">
    <citation type="submission" date="2016-10" db="EMBL/GenBank/DDBJ databases">
        <authorList>
            <person name="Jeantristanb JTB J.-T."/>
            <person name="Ricardo R."/>
        </authorList>
    </citation>
    <scope>NUCLEOTIDE SEQUENCE [LARGE SCALE GENOMIC DNA]</scope>
</reference>
<feature type="region of interest" description="Disordered" evidence="1">
    <location>
        <begin position="46"/>
        <end position="124"/>
    </location>
</feature>
<dbReference type="AlphaFoldDB" id="A0A2X0KVC9"/>
<proteinExistence type="predicted"/>
<evidence type="ECO:0000313" key="3">
    <source>
        <dbReference type="Proteomes" id="UP000249723"/>
    </source>
</evidence>
<evidence type="ECO:0000256" key="1">
    <source>
        <dbReference type="SAM" id="MobiDB-lite"/>
    </source>
</evidence>
<name>A0A2X0KVC9_9BASI</name>
<sequence length="1089" mass="122064">MLHIKNPKRYKTSIRIHDPDNPRLWRAVVKTTHTDLRYSFSASTTRRLMQQGDQERAAARRRAAGVGPRETTPDPLAGAASGSHPDNDYNDYSDYNHIDQRDYGGDNGPGLALTSASSVQPTLDTSHQQLDLSFSTGRPLPRKRVPPRRAVRSYALNTWLAITNWRCVVRKLVDDFLTAIEDDREYVPLQSVPLGSNKAMEVILIDFSAHKKVSFVPSNKGAISDLLAAGYMPATPVAPRYAFFIPFIKIHMAYHYVAKATPYAGANLLEANHRTRMSAHLSKRFSDALAAFRLFVAYIESAIPPTRQFAMRCPACQHKIQEEPPLEYTAQVAIDGNASQKRLKTRYSKLGQHIHPDKHTFPSKLFIPPEIVDESEVIATRKGKGRRNAASEQKAEGDKGACASNWTAARSDQSGGALPDLDETGIVAAVCRHGVVLAACDMIQSGERSKYPLALIKRVRDAFSPRDRLLIGYDIGCVFTKTFETAESIEKRQRDPDASRPSGEAAANPAVAFCCGVWHGYTHSRPCQLQFHPRFMDAAGLEDFEGCERLWSFLNGFAASTRRATKYNRKSTLHHAIMYSSLRVLLRLDTWLSDRWKSASAQAIASLEAISLLAENVTSQDACADAGHMWLEQERRYFMHNASPPSSKLTAKGLREKELLEALENRDKMLKKQNSGVPRSRGGMVALSIANYTSAIAELIQDEVLQLTEEDREDVERLGLGWRGVEEIRARGVAQRIEELLAKLERDFLAMILEAEALKNRSHGIGTNYDTRNSDTARKRYKRVAASLTEYNKLAESCNRRQYTFEEVRYPHECSFVVLLISSVSVCVRLQMKLLAKDGMLRTGSNLGWASSIARSVTAAVSRRERALEEQARLQLEYQRVWEWAHENFQYWDSLASTSAEPQRRDLDPPDEDVQLPAWKKSALSAIAVHKCQELRQLIQSLDRLRMSKRTQGLCLLGDLSKIRARGPTPPPGSNVATPTLASDDNPADYEADDDLEEIIRALSEQVDVIQGEAELDADPEVHLSRAAGVDDNDLDIEYEEGGSEEEYALEDELEEPWCEDGCEDDQEEEGDKEADPEQDDQEKDDDNE</sequence>
<organism evidence="2 3">
    <name type="scientific">Microbotryum saponariae</name>
    <dbReference type="NCBI Taxonomy" id="289078"/>
    <lineage>
        <taxon>Eukaryota</taxon>
        <taxon>Fungi</taxon>
        <taxon>Dikarya</taxon>
        <taxon>Basidiomycota</taxon>
        <taxon>Pucciniomycotina</taxon>
        <taxon>Microbotryomycetes</taxon>
        <taxon>Microbotryales</taxon>
        <taxon>Microbotryaceae</taxon>
        <taxon>Microbotryum</taxon>
    </lineage>
</organism>
<keyword evidence="3" id="KW-1185">Reference proteome</keyword>
<feature type="region of interest" description="Disordered" evidence="1">
    <location>
        <begin position="382"/>
        <end position="403"/>
    </location>
</feature>
<dbReference type="Proteomes" id="UP000249723">
    <property type="component" value="Unassembled WGS sequence"/>
</dbReference>
<accession>A0A2X0KVC9</accession>
<feature type="compositionally biased region" description="Basic and acidic residues" evidence="1">
    <location>
        <begin position="94"/>
        <end position="104"/>
    </location>
</feature>
<dbReference type="EMBL" id="FMWP01000094">
    <property type="protein sequence ID" value="SCZ98149.1"/>
    <property type="molecule type" value="Genomic_DNA"/>
</dbReference>
<dbReference type="PANTHER" id="PTHR33096:SF1">
    <property type="entry name" value="CXC1-LIKE CYSTEINE CLUSTER ASSOCIATED WITH KDZ TRANSPOSASES DOMAIN-CONTAINING PROTEIN"/>
    <property type="match status" value="1"/>
</dbReference>
<feature type="compositionally biased region" description="Polar residues" evidence="1">
    <location>
        <begin position="114"/>
        <end position="124"/>
    </location>
</feature>
<protein>
    <submittedName>
        <fullName evidence="2">BZ3500_MvSof-1268-A1-R1_Chr3-3g06612 protein</fullName>
    </submittedName>
</protein>
<gene>
    <name evidence="2" type="ORF">BZ3500_MVSOF-1268-A1-R1_CHR3-3G06612</name>
</gene>
<feature type="region of interest" description="Disordered" evidence="1">
    <location>
        <begin position="1015"/>
        <end position="1089"/>
    </location>
</feature>